<name>A0AAJ2NNT4_ALKPS</name>
<comment type="caution">
    <text evidence="2">The sequence shown here is derived from an EMBL/GenBank/DDBJ whole genome shotgun (WGS) entry which is preliminary data.</text>
</comment>
<dbReference type="AlphaFoldDB" id="A0AAJ2NNT4"/>
<keyword evidence="1" id="KW-0812">Transmembrane</keyword>
<evidence type="ECO:0000256" key="1">
    <source>
        <dbReference type="SAM" id="Phobius"/>
    </source>
</evidence>
<dbReference type="Proteomes" id="UP001285636">
    <property type="component" value="Unassembled WGS sequence"/>
</dbReference>
<proteinExistence type="predicted"/>
<evidence type="ECO:0000313" key="2">
    <source>
        <dbReference type="EMBL" id="MDV2885818.1"/>
    </source>
</evidence>
<gene>
    <name evidence="2" type="ORF">RYX45_11560</name>
</gene>
<protein>
    <submittedName>
        <fullName evidence="2">Uncharacterized protein</fullName>
    </submittedName>
</protein>
<reference evidence="2" key="1">
    <citation type="submission" date="2023-10" db="EMBL/GenBank/DDBJ databases">
        <title>Screening of Alkalihalophilus pseudofirmusBZ-TG-HK211 and Its Alleviation of Salt Stress on Rapeseed Growth.</title>
        <authorList>
            <person name="Zhao B."/>
            <person name="Guo T."/>
        </authorList>
    </citation>
    <scope>NUCLEOTIDE SEQUENCE</scope>
    <source>
        <strain evidence="2">BZ-TG-HK211</strain>
    </source>
</reference>
<keyword evidence="1" id="KW-0472">Membrane</keyword>
<evidence type="ECO:0000313" key="3">
    <source>
        <dbReference type="Proteomes" id="UP001285636"/>
    </source>
</evidence>
<feature type="transmembrane region" description="Helical" evidence="1">
    <location>
        <begin position="21"/>
        <end position="41"/>
    </location>
</feature>
<feature type="transmembrane region" description="Helical" evidence="1">
    <location>
        <begin position="47"/>
        <end position="64"/>
    </location>
</feature>
<keyword evidence="1" id="KW-1133">Transmembrane helix</keyword>
<dbReference type="EMBL" id="JAWJAY010000002">
    <property type="protein sequence ID" value="MDV2885818.1"/>
    <property type="molecule type" value="Genomic_DNA"/>
</dbReference>
<dbReference type="RefSeq" id="WP_022628698.1">
    <property type="nucleotide sequence ID" value="NZ_CP117835.1"/>
</dbReference>
<organism evidence="2 3">
    <name type="scientific">Alkalihalophilus pseudofirmus</name>
    <name type="common">Bacillus pseudofirmus</name>
    <dbReference type="NCBI Taxonomy" id="79885"/>
    <lineage>
        <taxon>Bacteria</taxon>
        <taxon>Bacillati</taxon>
        <taxon>Bacillota</taxon>
        <taxon>Bacilli</taxon>
        <taxon>Bacillales</taxon>
        <taxon>Bacillaceae</taxon>
        <taxon>Alkalihalophilus</taxon>
    </lineage>
</organism>
<accession>A0AAJ2NNT4</accession>
<sequence>MMGRKYRRHYHRPPWWLKIRAMFAQILLPLICFQFLRTLLFPTTFDVILLTLMFVLYCSLLLKLF</sequence>